<gene>
    <name evidence="2" type="ORF">CEXT_631141</name>
</gene>
<protein>
    <submittedName>
        <fullName evidence="2">Uncharacterized protein</fullName>
    </submittedName>
</protein>
<organism evidence="2 3">
    <name type="scientific">Caerostris extrusa</name>
    <name type="common">Bark spider</name>
    <name type="synonym">Caerostris bankana</name>
    <dbReference type="NCBI Taxonomy" id="172846"/>
    <lineage>
        <taxon>Eukaryota</taxon>
        <taxon>Metazoa</taxon>
        <taxon>Ecdysozoa</taxon>
        <taxon>Arthropoda</taxon>
        <taxon>Chelicerata</taxon>
        <taxon>Arachnida</taxon>
        <taxon>Araneae</taxon>
        <taxon>Araneomorphae</taxon>
        <taxon>Entelegynae</taxon>
        <taxon>Araneoidea</taxon>
        <taxon>Araneidae</taxon>
        <taxon>Caerostris</taxon>
    </lineage>
</organism>
<keyword evidence="1" id="KW-1133">Transmembrane helix</keyword>
<evidence type="ECO:0000313" key="2">
    <source>
        <dbReference type="EMBL" id="GIY31879.1"/>
    </source>
</evidence>
<proteinExistence type="predicted"/>
<dbReference type="AlphaFoldDB" id="A0AAV4SD20"/>
<dbReference type="Proteomes" id="UP001054945">
    <property type="component" value="Unassembled WGS sequence"/>
</dbReference>
<sequence>MAKERREKSEFLHTGVAIEEIFTAAVAHVAFLWLKRNEMQLSTPTIMPDSVLNGPFCKNVAACRRILANTLPSKEENKQPLYWLPFCLHTKLKHLMESPPPCPVTLNRCSQLGTTELDKPCVFQRYSLPLLSQW</sequence>
<keyword evidence="1" id="KW-0812">Transmembrane</keyword>
<name>A0AAV4SD20_CAEEX</name>
<feature type="transmembrane region" description="Helical" evidence="1">
    <location>
        <begin position="12"/>
        <end position="34"/>
    </location>
</feature>
<comment type="caution">
    <text evidence="2">The sequence shown here is derived from an EMBL/GenBank/DDBJ whole genome shotgun (WGS) entry which is preliminary data.</text>
</comment>
<accession>A0AAV4SD20</accession>
<dbReference type="EMBL" id="BPLR01009430">
    <property type="protein sequence ID" value="GIY31879.1"/>
    <property type="molecule type" value="Genomic_DNA"/>
</dbReference>
<evidence type="ECO:0000313" key="3">
    <source>
        <dbReference type="Proteomes" id="UP001054945"/>
    </source>
</evidence>
<evidence type="ECO:0000256" key="1">
    <source>
        <dbReference type="SAM" id="Phobius"/>
    </source>
</evidence>
<keyword evidence="3" id="KW-1185">Reference proteome</keyword>
<keyword evidence="1" id="KW-0472">Membrane</keyword>
<reference evidence="2 3" key="1">
    <citation type="submission" date="2021-06" db="EMBL/GenBank/DDBJ databases">
        <title>Caerostris extrusa draft genome.</title>
        <authorList>
            <person name="Kono N."/>
            <person name="Arakawa K."/>
        </authorList>
    </citation>
    <scope>NUCLEOTIDE SEQUENCE [LARGE SCALE GENOMIC DNA]</scope>
</reference>